<evidence type="ECO:0000256" key="2">
    <source>
        <dbReference type="SAM" id="Phobius"/>
    </source>
</evidence>
<dbReference type="AlphaFoldDB" id="A0A368UR77"/>
<keyword evidence="2" id="KW-1133">Transmembrane helix</keyword>
<feature type="transmembrane region" description="Helical" evidence="2">
    <location>
        <begin position="86"/>
        <end position="104"/>
    </location>
</feature>
<keyword evidence="5" id="KW-1185">Reference proteome</keyword>
<feature type="transmembrane region" description="Helical" evidence="2">
    <location>
        <begin position="24"/>
        <end position="41"/>
    </location>
</feature>
<proteinExistence type="predicted"/>
<accession>A0A368UR77</accession>
<feature type="transmembrane region" description="Helical" evidence="2">
    <location>
        <begin position="168"/>
        <end position="188"/>
    </location>
</feature>
<evidence type="ECO:0000256" key="1">
    <source>
        <dbReference type="SAM" id="MobiDB-lite"/>
    </source>
</evidence>
<dbReference type="PANTHER" id="PTHR34220">
    <property type="entry name" value="SENSOR HISTIDINE KINASE YPDA"/>
    <property type="match status" value="1"/>
</dbReference>
<dbReference type="GO" id="GO:0016020">
    <property type="term" value="C:membrane"/>
    <property type="evidence" value="ECO:0007669"/>
    <property type="project" value="InterPro"/>
</dbReference>
<dbReference type="InterPro" id="IPR036890">
    <property type="entry name" value="HATPase_C_sf"/>
</dbReference>
<dbReference type="InterPro" id="IPR050640">
    <property type="entry name" value="Bact_2-comp_sensor_kinase"/>
</dbReference>
<feature type="transmembrane region" description="Helical" evidence="2">
    <location>
        <begin position="61"/>
        <end position="79"/>
    </location>
</feature>
<name>A0A368UR77_9BACT</name>
<evidence type="ECO:0000313" key="5">
    <source>
        <dbReference type="Proteomes" id="UP000252733"/>
    </source>
</evidence>
<dbReference type="RefSeq" id="WP_114437440.1">
    <property type="nucleotide sequence ID" value="NZ_QPIZ01000018.1"/>
</dbReference>
<sequence length="396" mass="45889">MSWEKNSKSEGEIWHVISTEFKRLGWLHIMIWVGYSLVFFYGPNLIFDTETAILMTLRTLAVNALIFYINVLVLLPLLVGRSKFKAYAVAILILLGSVSLLWEVTDPVGQQDWEKLRRSQPEVLHFRQGENPGGEQLSPRPPQPGRPGPEVDEKPPKPPWDLFGRHTMFSIFSSLGILFLSTMFWLMVDARRKENERLSLTNENLSTEMKFLKSQMNPHFLFNALNNIYSLAQRQSNKTALLVLKLSSMLRFIVYETDNGKIPLQNEVDYIRNFVEFQKIKLEEEPRLEINLEDVRPGVKIEPMLLFPFVENAFKHSNIDDTVNGWIQMKLEYDGQTIRFSCANSKPPRDISKDKVGGIGIDNVKKRLSYLYRDCHHIEIKDEADRFEVLLEINLS</sequence>
<dbReference type="EMBL" id="QPIZ01000018">
    <property type="protein sequence ID" value="RCW31296.1"/>
    <property type="molecule type" value="Genomic_DNA"/>
</dbReference>
<keyword evidence="2" id="KW-0812">Transmembrane</keyword>
<keyword evidence="4" id="KW-0418">Kinase</keyword>
<protein>
    <submittedName>
        <fullName evidence="4">Histidine kinase</fullName>
    </submittedName>
</protein>
<evidence type="ECO:0000313" key="4">
    <source>
        <dbReference type="EMBL" id="RCW31296.1"/>
    </source>
</evidence>
<dbReference type="GO" id="GO:0000155">
    <property type="term" value="F:phosphorelay sensor kinase activity"/>
    <property type="evidence" value="ECO:0007669"/>
    <property type="project" value="InterPro"/>
</dbReference>
<keyword evidence="2" id="KW-0472">Membrane</keyword>
<organism evidence="4 5">
    <name type="scientific">Marinilabilia salmonicolor</name>
    <dbReference type="NCBI Taxonomy" id="989"/>
    <lineage>
        <taxon>Bacteria</taxon>
        <taxon>Pseudomonadati</taxon>
        <taxon>Bacteroidota</taxon>
        <taxon>Bacteroidia</taxon>
        <taxon>Marinilabiliales</taxon>
        <taxon>Marinilabiliaceae</taxon>
        <taxon>Marinilabilia</taxon>
    </lineage>
</organism>
<dbReference type="Gene3D" id="3.30.565.10">
    <property type="entry name" value="Histidine kinase-like ATPase, C-terminal domain"/>
    <property type="match status" value="1"/>
</dbReference>
<feature type="region of interest" description="Disordered" evidence="1">
    <location>
        <begin position="127"/>
        <end position="157"/>
    </location>
</feature>
<dbReference type="Proteomes" id="UP000252733">
    <property type="component" value="Unassembled WGS sequence"/>
</dbReference>
<dbReference type="InterPro" id="IPR010559">
    <property type="entry name" value="Sig_transdc_His_kin_internal"/>
</dbReference>
<dbReference type="Pfam" id="PF06580">
    <property type="entry name" value="His_kinase"/>
    <property type="match status" value="1"/>
</dbReference>
<keyword evidence="4" id="KW-0808">Transferase</keyword>
<reference evidence="4 5" key="1">
    <citation type="submission" date="2018-07" db="EMBL/GenBank/DDBJ databases">
        <title>Freshwater and sediment microbial communities from various areas in North America, analyzing microbe dynamics in response to fracking.</title>
        <authorList>
            <person name="Lamendella R."/>
        </authorList>
    </citation>
    <scope>NUCLEOTIDE SEQUENCE [LARGE SCALE GENOMIC DNA]</scope>
    <source>
        <strain evidence="4 5">160A</strain>
    </source>
</reference>
<comment type="caution">
    <text evidence="4">The sequence shown here is derived from an EMBL/GenBank/DDBJ whole genome shotgun (WGS) entry which is preliminary data.</text>
</comment>
<feature type="domain" description="Signal transduction histidine kinase internal region" evidence="3">
    <location>
        <begin position="208"/>
        <end position="284"/>
    </location>
</feature>
<gene>
    <name evidence="4" type="ORF">DFO77_11812</name>
</gene>
<dbReference type="PANTHER" id="PTHR34220:SF7">
    <property type="entry name" value="SENSOR HISTIDINE KINASE YPDA"/>
    <property type="match status" value="1"/>
</dbReference>
<evidence type="ECO:0000259" key="3">
    <source>
        <dbReference type="Pfam" id="PF06580"/>
    </source>
</evidence>